<evidence type="ECO:0000313" key="4">
    <source>
        <dbReference type="EMBL" id="KAG0722105.1"/>
    </source>
</evidence>
<dbReference type="Pfam" id="PF00059">
    <property type="entry name" value="Lectin_C"/>
    <property type="match status" value="1"/>
</dbReference>
<accession>A0A8J4YIM1</accession>
<dbReference type="Gene3D" id="3.10.100.10">
    <property type="entry name" value="Mannose-Binding Protein A, subunit A"/>
    <property type="match status" value="1"/>
</dbReference>
<dbReference type="Proteomes" id="UP000770661">
    <property type="component" value="Unassembled WGS sequence"/>
</dbReference>
<name>A0A8J4YIM1_CHIOP</name>
<evidence type="ECO:0000259" key="3">
    <source>
        <dbReference type="PROSITE" id="PS50041"/>
    </source>
</evidence>
<keyword evidence="1" id="KW-1015">Disulfide bond</keyword>
<protein>
    <submittedName>
        <fullName evidence="4">Collectin-12</fullName>
    </submittedName>
</protein>
<feature type="signal peptide" evidence="2">
    <location>
        <begin position="1"/>
        <end position="24"/>
    </location>
</feature>
<keyword evidence="2" id="KW-0732">Signal</keyword>
<evidence type="ECO:0000313" key="5">
    <source>
        <dbReference type="Proteomes" id="UP000770661"/>
    </source>
</evidence>
<comment type="caution">
    <text evidence="4">The sequence shown here is derived from an EMBL/GenBank/DDBJ whole genome shotgun (WGS) entry which is preliminary data.</text>
</comment>
<dbReference type="SUPFAM" id="SSF56436">
    <property type="entry name" value="C-type lectin-like"/>
    <property type="match status" value="1"/>
</dbReference>
<evidence type="ECO:0000256" key="2">
    <source>
        <dbReference type="SAM" id="SignalP"/>
    </source>
</evidence>
<dbReference type="PANTHER" id="PTHR22801:SF63">
    <property type="entry name" value="C-TYPE LECTIN DOMAIN-CONTAINING PROTEIN"/>
    <property type="match status" value="1"/>
</dbReference>
<dbReference type="PROSITE" id="PS50041">
    <property type="entry name" value="C_TYPE_LECTIN_2"/>
    <property type="match status" value="1"/>
</dbReference>
<reference evidence="4" key="1">
    <citation type="submission" date="2020-07" db="EMBL/GenBank/DDBJ databases">
        <title>The High-quality genome of the commercially important snow crab, Chionoecetes opilio.</title>
        <authorList>
            <person name="Jeong J.-H."/>
            <person name="Ryu S."/>
        </authorList>
    </citation>
    <scope>NUCLEOTIDE SEQUENCE</scope>
    <source>
        <strain evidence="4">MADBK_172401_WGS</strain>
        <tissue evidence="4">Digestive gland</tissue>
    </source>
</reference>
<dbReference type="AlphaFoldDB" id="A0A8J4YIM1"/>
<keyword evidence="5" id="KW-1185">Reference proteome</keyword>
<dbReference type="InterPro" id="IPR016187">
    <property type="entry name" value="CTDL_fold"/>
</dbReference>
<dbReference type="EMBL" id="JACEEZ010010017">
    <property type="protein sequence ID" value="KAG0722105.1"/>
    <property type="molecule type" value="Genomic_DNA"/>
</dbReference>
<feature type="domain" description="C-type lectin" evidence="3">
    <location>
        <begin position="138"/>
        <end position="259"/>
    </location>
</feature>
<sequence>MVPQQTQATVVLLMMLAVAKTVSATTTFLAVSQDAAPPPSAANTTAVTRAQCGRLCFAATVERCRAFVWRPPATLQGKATTSNISTSEGSEGRCELLRCLPHPASLTPAPGAQLFVAKTADSRRPPPAFTPSLVPSGYSMACTFAFHVFPGPRLGQWQAGRRCAQDGARLAVFKSLEEEESVSVAVQTSEPYWIGLTDRQREGVWRWADSDRTKLTYSNWERGEPNNYRRGRRDQDCVALYEGRWNDLQCRDALPFVCQVPLLHRLPGLRLNFRLLSYLTMCAWLADKADTACDF</sequence>
<dbReference type="SMART" id="SM00034">
    <property type="entry name" value="CLECT"/>
    <property type="match status" value="1"/>
</dbReference>
<proteinExistence type="predicted"/>
<dbReference type="InterPro" id="IPR050801">
    <property type="entry name" value="Ca-Dep_Lectins_ImmuneDev"/>
</dbReference>
<organism evidence="4 5">
    <name type="scientific">Chionoecetes opilio</name>
    <name type="common">Atlantic snow crab</name>
    <name type="synonym">Cancer opilio</name>
    <dbReference type="NCBI Taxonomy" id="41210"/>
    <lineage>
        <taxon>Eukaryota</taxon>
        <taxon>Metazoa</taxon>
        <taxon>Ecdysozoa</taxon>
        <taxon>Arthropoda</taxon>
        <taxon>Crustacea</taxon>
        <taxon>Multicrustacea</taxon>
        <taxon>Malacostraca</taxon>
        <taxon>Eumalacostraca</taxon>
        <taxon>Eucarida</taxon>
        <taxon>Decapoda</taxon>
        <taxon>Pleocyemata</taxon>
        <taxon>Brachyura</taxon>
        <taxon>Eubrachyura</taxon>
        <taxon>Majoidea</taxon>
        <taxon>Majidae</taxon>
        <taxon>Chionoecetes</taxon>
    </lineage>
</organism>
<dbReference type="PROSITE" id="PS00615">
    <property type="entry name" value="C_TYPE_LECTIN_1"/>
    <property type="match status" value="1"/>
</dbReference>
<dbReference type="InterPro" id="IPR001304">
    <property type="entry name" value="C-type_lectin-like"/>
</dbReference>
<dbReference type="OrthoDB" id="6336996at2759"/>
<dbReference type="PANTHER" id="PTHR22801">
    <property type="entry name" value="LITHOSTATHINE"/>
    <property type="match status" value="1"/>
</dbReference>
<dbReference type="InterPro" id="IPR018378">
    <property type="entry name" value="C-type_lectin_CS"/>
</dbReference>
<evidence type="ECO:0000256" key="1">
    <source>
        <dbReference type="ARBA" id="ARBA00023157"/>
    </source>
</evidence>
<feature type="chain" id="PRO_5035159657" evidence="2">
    <location>
        <begin position="25"/>
        <end position="295"/>
    </location>
</feature>
<gene>
    <name evidence="4" type="primary">COLEC12</name>
    <name evidence="4" type="ORF">GWK47_045102</name>
</gene>
<dbReference type="InterPro" id="IPR016186">
    <property type="entry name" value="C-type_lectin-like/link_sf"/>
</dbReference>